<evidence type="ECO:0000256" key="1">
    <source>
        <dbReference type="SAM" id="Coils"/>
    </source>
</evidence>
<organism evidence="4 5">
    <name type="scientific">Hirschia baltica (strain ATCC 49814 / DSM 5838 / IFAM 1418)</name>
    <dbReference type="NCBI Taxonomy" id="582402"/>
    <lineage>
        <taxon>Bacteria</taxon>
        <taxon>Pseudomonadati</taxon>
        <taxon>Pseudomonadota</taxon>
        <taxon>Alphaproteobacteria</taxon>
        <taxon>Hyphomonadales</taxon>
        <taxon>Hyphomonadaceae</taxon>
        <taxon>Hirschia</taxon>
    </lineage>
</organism>
<keyword evidence="2" id="KW-0732">Signal</keyword>
<evidence type="ECO:0000256" key="2">
    <source>
        <dbReference type="SAM" id="SignalP"/>
    </source>
</evidence>
<protein>
    <recommendedName>
        <fullName evidence="3">DUF2383 domain-containing protein</fullName>
    </recommendedName>
</protein>
<evidence type="ECO:0000313" key="5">
    <source>
        <dbReference type="Proteomes" id="UP000002745"/>
    </source>
</evidence>
<feature type="chain" id="PRO_5002973977" description="DUF2383 domain-containing protein" evidence="2">
    <location>
        <begin position="23"/>
        <end position="208"/>
    </location>
</feature>
<feature type="domain" description="DUF2383" evidence="3">
    <location>
        <begin position="66"/>
        <end position="173"/>
    </location>
</feature>
<keyword evidence="5" id="KW-1185">Reference proteome</keyword>
<dbReference type="Gene3D" id="1.20.1260.10">
    <property type="match status" value="1"/>
</dbReference>
<dbReference type="HOGENOM" id="CLU_1319465_0_0_5"/>
<dbReference type="eggNOG" id="ENOG5032QIN">
    <property type="taxonomic scope" value="Bacteria"/>
</dbReference>
<dbReference type="InterPro" id="IPR011971">
    <property type="entry name" value="CHP02284"/>
</dbReference>
<dbReference type="OrthoDB" id="7265085at2"/>
<proteinExistence type="predicted"/>
<sequence length="208" mass="22921">MLKTLITSSAMTAIVLSVPALAQPVSPTENLNNKQVEEIQAQHGMLTNDEAVEEAKHEYKEAVEDEVDELNEIASILIDAEELYSDAANLPDGDDEVRDHLIALSAERAEQREEIQQLVIDKGAEPDTYGEALGTAHRAFAQLRTAVSEDSVVALEEVLRGEKYIVDEINARLEDEDIMSPEALHLLQMIKMDVNSSVEKLEAKLGEA</sequence>
<evidence type="ECO:0000259" key="3">
    <source>
        <dbReference type="Pfam" id="PF09537"/>
    </source>
</evidence>
<dbReference type="InterPro" id="IPR019052">
    <property type="entry name" value="DUF2383"/>
</dbReference>
<dbReference type="AlphaFoldDB" id="C6XLC5"/>
<dbReference type="Proteomes" id="UP000002745">
    <property type="component" value="Chromosome"/>
</dbReference>
<dbReference type="RefSeq" id="WP_015827874.1">
    <property type="nucleotide sequence ID" value="NC_012982.1"/>
</dbReference>
<gene>
    <name evidence="4" type="ordered locus">Hbal_2041</name>
</gene>
<dbReference type="KEGG" id="hba:Hbal_2041"/>
<dbReference type="InterPro" id="IPR012347">
    <property type="entry name" value="Ferritin-like"/>
</dbReference>
<name>C6XLC5_HIRBI</name>
<dbReference type="EMBL" id="CP001678">
    <property type="protein sequence ID" value="ACT59724.1"/>
    <property type="molecule type" value="Genomic_DNA"/>
</dbReference>
<dbReference type="NCBIfam" id="TIGR02284">
    <property type="entry name" value="PA2169 family four-helix-bundle protein"/>
    <property type="match status" value="1"/>
</dbReference>
<reference evidence="5" key="1">
    <citation type="journal article" date="2011" name="J. Bacteriol.">
        <title>Genome sequences of eight morphologically diverse alphaproteobacteria.</title>
        <authorList>
            <consortium name="US DOE Joint Genome Institute"/>
            <person name="Brown P.J."/>
            <person name="Kysela D.T."/>
            <person name="Buechlein A."/>
            <person name="Hemmerich C."/>
            <person name="Brun Y.V."/>
        </authorList>
    </citation>
    <scope>NUCLEOTIDE SEQUENCE [LARGE SCALE GENOMIC DNA]</scope>
    <source>
        <strain evidence="5">ATCC 49814 / DSM 5838 / IFAM 1418</strain>
    </source>
</reference>
<dbReference type="Pfam" id="PF09537">
    <property type="entry name" value="DUF2383"/>
    <property type="match status" value="1"/>
</dbReference>
<feature type="signal peptide" evidence="2">
    <location>
        <begin position="1"/>
        <end position="22"/>
    </location>
</feature>
<accession>C6XLC5</accession>
<evidence type="ECO:0000313" key="4">
    <source>
        <dbReference type="EMBL" id="ACT59724.1"/>
    </source>
</evidence>
<keyword evidence="1" id="KW-0175">Coiled coil</keyword>
<feature type="coiled-coil region" evidence="1">
    <location>
        <begin position="52"/>
        <end position="121"/>
    </location>
</feature>